<dbReference type="Ensembl" id="ENSSANT00000112491.1">
    <property type="protein sequence ID" value="ENSSANP00000106013.1"/>
    <property type="gene ID" value="ENSSANG00000051838.1"/>
</dbReference>
<evidence type="ECO:0000256" key="10">
    <source>
        <dbReference type="PIRNR" id="PIRNR037871"/>
    </source>
</evidence>
<comment type="function">
    <text evidence="10">Essential component of the PAM complex, a complex required for the translocation of transit peptide-containing proteins from the inner membrane into the mitochondrial matrix in an ATP-dependent manner.</text>
</comment>
<reference evidence="13" key="2">
    <citation type="submission" date="2025-09" db="UniProtKB">
        <authorList>
            <consortium name="Ensembl"/>
        </authorList>
    </citation>
    <scope>IDENTIFICATION</scope>
</reference>
<comment type="subcellular location">
    <subcellularLocation>
        <location evidence="1 10">Mitochondrion inner membrane</location>
    </subcellularLocation>
</comment>
<protein>
    <recommendedName>
        <fullName evidence="10">Mitochondrial import inner membrane translocase subunit TIM44</fullName>
    </recommendedName>
</protein>
<evidence type="ECO:0000313" key="14">
    <source>
        <dbReference type="Proteomes" id="UP000472260"/>
    </source>
</evidence>
<dbReference type="InterPro" id="IPR032710">
    <property type="entry name" value="NTF2-like_dom_sf"/>
</dbReference>
<organism evidence="13 14">
    <name type="scientific">Sinocyclocheilus anshuiensis</name>
    <dbReference type="NCBI Taxonomy" id="1608454"/>
    <lineage>
        <taxon>Eukaryota</taxon>
        <taxon>Metazoa</taxon>
        <taxon>Chordata</taxon>
        <taxon>Craniata</taxon>
        <taxon>Vertebrata</taxon>
        <taxon>Euteleostomi</taxon>
        <taxon>Actinopterygii</taxon>
        <taxon>Neopterygii</taxon>
        <taxon>Teleostei</taxon>
        <taxon>Ostariophysi</taxon>
        <taxon>Cypriniformes</taxon>
        <taxon>Cyprinidae</taxon>
        <taxon>Cyprininae</taxon>
        <taxon>Sinocyclocheilus</taxon>
    </lineage>
</organism>
<dbReference type="PANTHER" id="PTHR10721">
    <property type="entry name" value="MITOCHONDRIAL IMPORT INNER MEMBRANE TRANSLOCASE SUBUNIT TIM44"/>
    <property type="match status" value="1"/>
</dbReference>
<feature type="domain" description="Tim44-like" evidence="12">
    <location>
        <begin position="294"/>
        <end position="498"/>
    </location>
</feature>
<keyword evidence="11" id="KW-0175">Coiled coil</keyword>
<evidence type="ECO:0000256" key="2">
    <source>
        <dbReference type="ARBA" id="ARBA00009597"/>
    </source>
</evidence>
<feature type="coiled-coil region" evidence="11">
    <location>
        <begin position="62"/>
        <end position="112"/>
    </location>
</feature>
<evidence type="ECO:0000256" key="5">
    <source>
        <dbReference type="ARBA" id="ARBA00022927"/>
    </source>
</evidence>
<evidence type="ECO:0000256" key="8">
    <source>
        <dbReference type="ARBA" id="ARBA00023128"/>
    </source>
</evidence>
<dbReference type="GO" id="GO:0051087">
    <property type="term" value="F:protein-folding chaperone binding"/>
    <property type="evidence" value="ECO:0007669"/>
    <property type="project" value="InterPro"/>
</dbReference>
<dbReference type="PANTHER" id="PTHR10721:SF1">
    <property type="entry name" value="MITOCHONDRIAL IMPORT INNER MEMBRANE TRANSLOCASE SUBUNIT TIM44"/>
    <property type="match status" value="1"/>
</dbReference>
<dbReference type="SMART" id="SM00978">
    <property type="entry name" value="Tim44"/>
    <property type="match status" value="1"/>
</dbReference>
<dbReference type="GO" id="GO:0005743">
    <property type="term" value="C:mitochondrial inner membrane"/>
    <property type="evidence" value="ECO:0007669"/>
    <property type="project" value="UniProtKB-SubCell"/>
</dbReference>
<keyword evidence="14" id="KW-1185">Reference proteome</keyword>
<keyword evidence="7 10" id="KW-0811">Translocation</keyword>
<sequence>MLMEHDSGLNVNLCVSRSSALIVARQCASLYDRAHVYRICGPVAAIAQARFMSSGGSRKGFLGEFLDNLKQELSKNKEMKENIQKFREEARKLEESEALKQARRKYQTIESETVKTSEVLKKTLGTISETVKEGLGEVGRSDIGKKIKEGVGEAAKQSAETVSKGGEKLGKTGAFRAISQGVESVRKEIGDLGQIGPYRPPSRLRKRSDFSSKAGGTEAKVFEANEEAMGVVLHKDSKWYQQWKDFKDNNVVFNRFFEMKMKYDESDNAFIRASRAVTDKMTDIIGGLFSKTEMSEVLTEILKVDPKFDKDSFLKQCERDIIPNILEVRHQTPSMLRSETPKTTAEHSLCLQAMIQGELEVLKDWCYEAVSVPQASSATTDSGVKFDGLTLVFHWFCLQTYSRLAHPIQQAKAMGLQFHSKILDIDNIDLAMGKMMEQGPVLIITFQAQLVMVIRNVKGEVVEGDPEKVLRMMYVWALCRDQDELNPYAAWRLLDISASSTEQIL</sequence>
<dbReference type="SUPFAM" id="SSF54427">
    <property type="entry name" value="NTF2-like"/>
    <property type="match status" value="2"/>
</dbReference>
<evidence type="ECO:0000313" key="13">
    <source>
        <dbReference type="Ensembl" id="ENSSANP00000106013.1"/>
    </source>
</evidence>
<comment type="similarity">
    <text evidence="2 10">Belongs to the Tim44 family.</text>
</comment>
<dbReference type="GO" id="GO:0030150">
    <property type="term" value="P:protein import into mitochondrial matrix"/>
    <property type="evidence" value="ECO:0007669"/>
    <property type="project" value="InterPro"/>
</dbReference>
<gene>
    <name evidence="13" type="primary">timm44</name>
</gene>
<dbReference type="Proteomes" id="UP000472260">
    <property type="component" value="Unassembled WGS sequence"/>
</dbReference>
<dbReference type="Pfam" id="PF04280">
    <property type="entry name" value="Tim44"/>
    <property type="match status" value="1"/>
</dbReference>
<evidence type="ECO:0000256" key="11">
    <source>
        <dbReference type="SAM" id="Coils"/>
    </source>
</evidence>
<dbReference type="PIRSF" id="PIRSF037871">
    <property type="entry name" value="TIM44"/>
    <property type="match status" value="1"/>
</dbReference>
<reference evidence="13" key="1">
    <citation type="submission" date="2025-08" db="UniProtKB">
        <authorList>
            <consortium name="Ensembl"/>
        </authorList>
    </citation>
    <scope>IDENTIFICATION</scope>
</reference>
<keyword evidence="3 10" id="KW-0813">Transport</keyword>
<evidence type="ECO:0000259" key="12">
    <source>
        <dbReference type="SMART" id="SM00978"/>
    </source>
</evidence>
<keyword evidence="9 10" id="KW-0472">Membrane</keyword>
<evidence type="ECO:0000256" key="6">
    <source>
        <dbReference type="ARBA" id="ARBA00022946"/>
    </source>
</evidence>
<dbReference type="InterPro" id="IPR017303">
    <property type="entry name" value="Tim44"/>
</dbReference>
<keyword evidence="8 10" id="KW-0496">Mitochondrion</keyword>
<dbReference type="InterPro" id="IPR007379">
    <property type="entry name" value="Tim44-like_dom"/>
</dbReference>
<evidence type="ECO:0000256" key="1">
    <source>
        <dbReference type="ARBA" id="ARBA00004273"/>
    </source>
</evidence>
<evidence type="ECO:0000256" key="4">
    <source>
        <dbReference type="ARBA" id="ARBA00022792"/>
    </source>
</evidence>
<keyword evidence="5 10" id="KW-0653">Protein transport</keyword>
<dbReference type="Gene3D" id="3.10.450.240">
    <property type="match status" value="2"/>
</dbReference>
<keyword evidence="6" id="KW-0809">Transit peptide</keyword>
<evidence type="ECO:0000256" key="3">
    <source>
        <dbReference type="ARBA" id="ARBA00022448"/>
    </source>
</evidence>
<dbReference type="InterPro" id="IPR039544">
    <property type="entry name" value="Tim44-like"/>
</dbReference>
<keyword evidence="4 10" id="KW-0999">Mitochondrion inner membrane</keyword>
<proteinExistence type="inferred from homology"/>
<accession>A0A671TCC6</accession>
<evidence type="ECO:0000256" key="9">
    <source>
        <dbReference type="ARBA" id="ARBA00023136"/>
    </source>
</evidence>
<name>A0A671TCC6_9TELE</name>
<evidence type="ECO:0000256" key="7">
    <source>
        <dbReference type="ARBA" id="ARBA00023010"/>
    </source>
</evidence>
<dbReference type="AlphaFoldDB" id="A0A671TCC6"/>